<dbReference type="AlphaFoldDB" id="U4VA84"/>
<dbReference type="SUPFAM" id="SSF52540">
    <property type="entry name" value="P-loop containing nucleoside triphosphate hydrolases"/>
    <property type="match status" value="1"/>
</dbReference>
<name>U4VA84_9HYPH</name>
<evidence type="ECO:0000256" key="6">
    <source>
        <dbReference type="ARBA" id="ARBA00022741"/>
    </source>
</evidence>
<dbReference type="PROSITE" id="PS00211">
    <property type="entry name" value="ABC_TRANSPORTER_1"/>
    <property type="match status" value="1"/>
</dbReference>
<dbReference type="PATRIC" id="fig|1337887.3.peg.2895"/>
<feature type="domain" description="ABC transporter" evidence="9">
    <location>
        <begin position="4"/>
        <end position="251"/>
    </location>
</feature>
<dbReference type="InterPro" id="IPR027417">
    <property type="entry name" value="P-loop_NTPase"/>
</dbReference>
<dbReference type="Gene3D" id="3.40.50.300">
    <property type="entry name" value="P-loop containing nucleotide triphosphate hydrolases"/>
    <property type="match status" value="1"/>
</dbReference>
<evidence type="ECO:0000259" key="9">
    <source>
        <dbReference type="PROSITE" id="PS50893"/>
    </source>
</evidence>
<accession>U4VA84</accession>
<keyword evidence="4" id="KW-0813">Transport</keyword>
<keyword evidence="7 10" id="KW-0067">ATP-binding</keyword>
<evidence type="ECO:0000256" key="4">
    <source>
        <dbReference type="ARBA" id="ARBA00022448"/>
    </source>
</evidence>
<dbReference type="GO" id="GO:0005886">
    <property type="term" value="C:plasma membrane"/>
    <property type="evidence" value="ECO:0007669"/>
    <property type="project" value="UniProtKB-SubCell"/>
</dbReference>
<keyword evidence="8" id="KW-0472">Membrane</keyword>
<dbReference type="GO" id="GO:0016887">
    <property type="term" value="F:ATP hydrolysis activity"/>
    <property type="evidence" value="ECO:0007669"/>
    <property type="project" value="InterPro"/>
</dbReference>
<dbReference type="InterPro" id="IPR017871">
    <property type="entry name" value="ABC_transporter-like_CS"/>
</dbReference>
<protein>
    <submittedName>
        <fullName evidence="10">ABC transporter ATP-binding protein</fullName>
    </submittedName>
</protein>
<proteinExistence type="inferred from homology"/>
<dbReference type="PROSITE" id="PS50893">
    <property type="entry name" value="ABC_TRANSPORTER_2"/>
    <property type="match status" value="1"/>
</dbReference>
<evidence type="ECO:0000256" key="3">
    <source>
        <dbReference type="ARBA" id="ARBA00005417"/>
    </source>
</evidence>
<evidence type="ECO:0000313" key="10">
    <source>
        <dbReference type="EMBL" id="ERM01574.1"/>
    </source>
</evidence>
<dbReference type="GO" id="GO:0005524">
    <property type="term" value="F:ATP binding"/>
    <property type="evidence" value="ECO:0007669"/>
    <property type="project" value="UniProtKB-KW"/>
</dbReference>
<reference evidence="10 11" key="1">
    <citation type="journal article" date="2014" name="FEMS Microbiol. Lett.">
        <title>Genome sequencing analysis reveals virulence-related gene content of Ochrobactrum intermedium strain 229E, a urease-positive strain isolated from the human gastric niche.</title>
        <authorList>
            <person name="Kulkarni G.J."/>
            <person name="Shetty S."/>
            <person name="Dharne M.S."/>
            <person name="Shouche Y.S."/>
        </authorList>
    </citation>
    <scope>NUCLEOTIDE SEQUENCE [LARGE SCALE GENOMIC DNA]</scope>
    <source>
        <strain evidence="10 11">229E</strain>
    </source>
</reference>
<evidence type="ECO:0000313" key="11">
    <source>
        <dbReference type="Proteomes" id="UP000016842"/>
    </source>
</evidence>
<comment type="caution">
    <text evidence="10">The sequence shown here is derived from an EMBL/GenBank/DDBJ whole genome shotgun (WGS) entry which is preliminary data.</text>
</comment>
<comment type="subcellular location">
    <subcellularLocation>
        <location evidence="2">Cell inner membrane</location>
    </subcellularLocation>
    <subcellularLocation>
        <location evidence="1">Cell membrane</location>
        <topology evidence="1">Peripheral membrane protein</topology>
    </subcellularLocation>
</comment>
<evidence type="ECO:0000256" key="2">
    <source>
        <dbReference type="ARBA" id="ARBA00004533"/>
    </source>
</evidence>
<dbReference type="SMART" id="SM00382">
    <property type="entry name" value="AAA"/>
    <property type="match status" value="1"/>
</dbReference>
<evidence type="ECO:0000256" key="5">
    <source>
        <dbReference type="ARBA" id="ARBA00022475"/>
    </source>
</evidence>
<dbReference type="Proteomes" id="UP000016842">
    <property type="component" value="Unassembled WGS sequence"/>
</dbReference>
<organism evidence="10 11">
    <name type="scientific">Brucella intermedia 229E</name>
    <dbReference type="NCBI Taxonomy" id="1337887"/>
    <lineage>
        <taxon>Bacteria</taxon>
        <taxon>Pseudomonadati</taxon>
        <taxon>Pseudomonadota</taxon>
        <taxon>Alphaproteobacteria</taxon>
        <taxon>Hyphomicrobiales</taxon>
        <taxon>Brucellaceae</taxon>
        <taxon>Brucella/Ochrobactrum group</taxon>
        <taxon>Brucella</taxon>
    </lineage>
</organism>
<sequence length="266" mass="28693">MIELSNLDVVFGRGTPLEKQVLNKISLTMDKGSFVTVIGSNGAGKSTMLGVLAGDVIPPTGGKVVIAGQDVTRKSTADRAGLVARVFQDPLAGSCGTLTIEENLALAASRGKSRGLTHALNSKRRAWFRERVASLNLGLENRMHDRMELLSGGQRQALSLIMATLSGSEVLLLDEHTAALDPPGMAEFVMELTRTLIAENKLTALMVTHSMRQALDYGDRTIMLHGGKILLDVTGDKRKTLGVEDLIDMFRKVRGQTLDDDALLIE</sequence>
<keyword evidence="6" id="KW-0547">Nucleotide-binding</keyword>
<evidence type="ECO:0000256" key="8">
    <source>
        <dbReference type="ARBA" id="ARBA00023136"/>
    </source>
</evidence>
<dbReference type="Pfam" id="PF00005">
    <property type="entry name" value="ABC_tran"/>
    <property type="match status" value="1"/>
</dbReference>
<dbReference type="InterPro" id="IPR003593">
    <property type="entry name" value="AAA+_ATPase"/>
</dbReference>
<dbReference type="InterPro" id="IPR003439">
    <property type="entry name" value="ABC_transporter-like_ATP-bd"/>
</dbReference>
<dbReference type="PANTHER" id="PTHR42788">
    <property type="entry name" value="TAURINE IMPORT ATP-BINDING PROTEIN-RELATED"/>
    <property type="match status" value="1"/>
</dbReference>
<evidence type="ECO:0000256" key="7">
    <source>
        <dbReference type="ARBA" id="ARBA00022840"/>
    </source>
</evidence>
<gene>
    <name evidence="10" type="ORF">Q644_03185</name>
</gene>
<dbReference type="PANTHER" id="PTHR42788:SF7">
    <property type="entry name" value="NITRATE ABC TRANSPORTER ATP-BINDING PROTEIN"/>
    <property type="match status" value="1"/>
</dbReference>
<dbReference type="InterPro" id="IPR050166">
    <property type="entry name" value="ABC_transporter_ATP-bind"/>
</dbReference>
<dbReference type="EMBL" id="ASXJ01000153">
    <property type="protein sequence ID" value="ERM01574.1"/>
    <property type="molecule type" value="Genomic_DNA"/>
</dbReference>
<keyword evidence="5" id="KW-1003">Cell membrane</keyword>
<comment type="similarity">
    <text evidence="3">Belongs to the ABC transporter superfamily.</text>
</comment>
<evidence type="ECO:0000256" key="1">
    <source>
        <dbReference type="ARBA" id="ARBA00004202"/>
    </source>
</evidence>